<dbReference type="EMBL" id="MCGG01000025">
    <property type="protein sequence ID" value="OEJ67153.1"/>
    <property type="molecule type" value="Genomic_DNA"/>
</dbReference>
<dbReference type="InterPro" id="IPR002645">
    <property type="entry name" value="STAS_dom"/>
</dbReference>
<comment type="caution">
    <text evidence="4">The sequence shown here is derived from an EMBL/GenBank/DDBJ whole genome shotgun (WGS) entry which is preliminary data.</text>
</comment>
<dbReference type="InterPro" id="IPR036513">
    <property type="entry name" value="STAS_dom_sf"/>
</dbReference>
<dbReference type="SUPFAM" id="SSF52091">
    <property type="entry name" value="SpoIIaa-like"/>
    <property type="match status" value="1"/>
</dbReference>
<gene>
    <name evidence="4" type="ORF">BEN30_10275</name>
</gene>
<organism evidence="4 5">
    <name type="scientific">Magnetovibrio blakemorei</name>
    <dbReference type="NCBI Taxonomy" id="28181"/>
    <lineage>
        <taxon>Bacteria</taxon>
        <taxon>Pseudomonadati</taxon>
        <taxon>Pseudomonadota</taxon>
        <taxon>Alphaproteobacteria</taxon>
        <taxon>Rhodospirillales</taxon>
        <taxon>Magnetovibrionaceae</taxon>
        <taxon>Magnetovibrio</taxon>
    </lineage>
</organism>
<protein>
    <recommendedName>
        <fullName evidence="2">Anti-sigma factor antagonist</fullName>
    </recommendedName>
</protein>
<dbReference type="Pfam" id="PF01740">
    <property type="entry name" value="STAS"/>
    <property type="match status" value="1"/>
</dbReference>
<proteinExistence type="inferred from homology"/>
<dbReference type="Gene3D" id="3.30.750.24">
    <property type="entry name" value="STAS domain"/>
    <property type="match status" value="1"/>
</dbReference>
<evidence type="ECO:0000313" key="4">
    <source>
        <dbReference type="EMBL" id="OEJ67153.1"/>
    </source>
</evidence>
<accession>A0A1E5Q7P2</accession>
<evidence type="ECO:0000256" key="2">
    <source>
        <dbReference type="RuleBase" id="RU003749"/>
    </source>
</evidence>
<evidence type="ECO:0000313" key="5">
    <source>
        <dbReference type="Proteomes" id="UP000095347"/>
    </source>
</evidence>
<evidence type="ECO:0000259" key="3">
    <source>
        <dbReference type="PROSITE" id="PS50801"/>
    </source>
</evidence>
<comment type="similarity">
    <text evidence="1 2">Belongs to the anti-sigma-factor antagonist family.</text>
</comment>
<dbReference type="STRING" id="28181.BEN30_10275"/>
<dbReference type="Proteomes" id="UP000095347">
    <property type="component" value="Unassembled WGS sequence"/>
</dbReference>
<dbReference type="InterPro" id="IPR003658">
    <property type="entry name" value="Anti-sigma_ant"/>
</dbReference>
<dbReference type="PANTHER" id="PTHR33495">
    <property type="entry name" value="ANTI-SIGMA FACTOR ANTAGONIST TM_1081-RELATED-RELATED"/>
    <property type="match status" value="1"/>
</dbReference>
<evidence type="ECO:0000256" key="1">
    <source>
        <dbReference type="ARBA" id="ARBA00009013"/>
    </source>
</evidence>
<name>A0A1E5Q7P2_9PROT</name>
<sequence>MEINISQQGALQVVAISGEVDLSTSPKVREALLSCIKGAHGVVVDLSAVSYIDSSGVASLVEAFQTAKTKGLGFALAEVSETPMRVLKLARLDQVFVIYPRVDEAVAAMA</sequence>
<dbReference type="OrthoDB" id="9796076at2"/>
<dbReference type="CDD" id="cd07043">
    <property type="entry name" value="STAS_anti-anti-sigma_factors"/>
    <property type="match status" value="1"/>
</dbReference>
<dbReference type="PANTHER" id="PTHR33495:SF2">
    <property type="entry name" value="ANTI-SIGMA FACTOR ANTAGONIST TM_1081-RELATED"/>
    <property type="match status" value="1"/>
</dbReference>
<feature type="domain" description="STAS" evidence="3">
    <location>
        <begin position="1"/>
        <end position="109"/>
    </location>
</feature>
<dbReference type="PROSITE" id="PS50801">
    <property type="entry name" value="STAS"/>
    <property type="match status" value="1"/>
</dbReference>
<dbReference type="NCBIfam" id="TIGR00377">
    <property type="entry name" value="ant_ant_sig"/>
    <property type="match status" value="1"/>
</dbReference>
<dbReference type="AlphaFoldDB" id="A0A1E5Q7P2"/>
<dbReference type="GO" id="GO:0043856">
    <property type="term" value="F:anti-sigma factor antagonist activity"/>
    <property type="evidence" value="ECO:0007669"/>
    <property type="project" value="InterPro"/>
</dbReference>
<dbReference type="RefSeq" id="WP_069957982.1">
    <property type="nucleotide sequence ID" value="NZ_MCGG01000025.1"/>
</dbReference>
<reference evidence="5" key="1">
    <citation type="submission" date="2016-07" db="EMBL/GenBank/DDBJ databases">
        <authorList>
            <person name="Florea S."/>
            <person name="Webb J.S."/>
            <person name="Jaromczyk J."/>
            <person name="Schardl C.L."/>
        </authorList>
    </citation>
    <scope>NUCLEOTIDE SEQUENCE [LARGE SCALE GENOMIC DNA]</scope>
    <source>
        <strain evidence="5">MV-1</strain>
    </source>
</reference>
<keyword evidence="5" id="KW-1185">Reference proteome</keyword>